<organism evidence="1 2">
    <name type="scientific">Latilactobacillus curvatus</name>
    <name type="common">Lactobacillus curvatus</name>
    <dbReference type="NCBI Taxonomy" id="28038"/>
    <lineage>
        <taxon>Bacteria</taxon>
        <taxon>Bacillati</taxon>
        <taxon>Bacillota</taxon>
        <taxon>Bacilli</taxon>
        <taxon>Lactobacillales</taxon>
        <taxon>Lactobacillaceae</taxon>
        <taxon>Latilactobacillus</taxon>
    </lineage>
</organism>
<evidence type="ECO:0000313" key="2">
    <source>
        <dbReference type="Proteomes" id="UP000825100"/>
    </source>
</evidence>
<reference evidence="1 2" key="1">
    <citation type="submission" date="2021-05" db="EMBL/GenBank/DDBJ databases">
        <title>Complete Genome Sequence of Latilactobacillus sp. Strain WDN19, a High D-Aspartate-producing Lactic Acid Bacterium Isolated from a Japanese Pickle.</title>
        <authorList>
            <person name="Kajitani K."/>
            <person name="Takahashi S."/>
        </authorList>
    </citation>
    <scope>NUCLEOTIDE SEQUENCE [LARGE SCALE GENOMIC DNA]</scope>
    <source>
        <strain evidence="1 2">WDN19</strain>
    </source>
</reference>
<dbReference type="EMBL" id="AP024685">
    <property type="protein sequence ID" value="BCX31296.1"/>
    <property type="molecule type" value="Genomic_DNA"/>
</dbReference>
<evidence type="ECO:0000313" key="1">
    <source>
        <dbReference type="EMBL" id="BCX31296.1"/>
    </source>
</evidence>
<dbReference type="Proteomes" id="UP000825100">
    <property type="component" value="Chromosome"/>
</dbReference>
<name>A0ABN6GKH7_LATCU</name>
<dbReference type="InterPro" id="IPR059211">
    <property type="entry name" value="BOW99_gp33-like"/>
</dbReference>
<protein>
    <submittedName>
        <fullName evidence="1">Uncharacterized protein</fullName>
    </submittedName>
</protein>
<gene>
    <name evidence="1" type="ORF">LTWDN19_18630</name>
</gene>
<proteinExistence type="predicted"/>
<dbReference type="NCBIfam" id="NF047423">
    <property type="entry name" value="BOW99_gp33_fam"/>
    <property type="match status" value="1"/>
</dbReference>
<accession>A0ABN6GKH7</accession>
<keyword evidence="2" id="KW-1185">Reference proteome</keyword>
<sequence length="59" mass="6578">MDYGRDRETMRGKKALGASDLKCVNIRLDGTVQDSMAGVKVPEDNRAYEILASIQRGDY</sequence>